<reference evidence="2" key="1">
    <citation type="submission" date="2021-02" db="EMBL/GenBank/DDBJ databases">
        <authorList>
            <person name="Nowell W R."/>
        </authorList>
    </citation>
    <scope>NUCLEOTIDE SEQUENCE</scope>
    <source>
        <strain evidence="2">Ploen Becks lab</strain>
    </source>
</reference>
<keyword evidence="3" id="KW-1185">Reference proteome</keyword>
<dbReference type="Proteomes" id="UP000663879">
    <property type="component" value="Unassembled WGS sequence"/>
</dbReference>
<sequence>METSEIIKSLISDKEELLKLAGVEFTNISASEDSSDATASNASSSCEQSDNDDIQSIDIETSPKTTLKDLSFELSPKTVSVSSHTSTSALKDASFQSDTEEEIEYEVPLEIQNRCNSR</sequence>
<dbReference type="AlphaFoldDB" id="A0A814SUP4"/>
<comment type="caution">
    <text evidence="2">The sequence shown here is derived from an EMBL/GenBank/DDBJ whole genome shotgun (WGS) entry which is preliminary data.</text>
</comment>
<gene>
    <name evidence="2" type="ORF">OXX778_LOCUS23359</name>
</gene>
<protein>
    <submittedName>
        <fullName evidence="2">Uncharacterized protein</fullName>
    </submittedName>
</protein>
<dbReference type="EMBL" id="CAJNOC010012323">
    <property type="protein sequence ID" value="CAF1153096.1"/>
    <property type="molecule type" value="Genomic_DNA"/>
</dbReference>
<accession>A0A814SUP4</accession>
<proteinExistence type="predicted"/>
<evidence type="ECO:0000313" key="3">
    <source>
        <dbReference type="Proteomes" id="UP000663879"/>
    </source>
</evidence>
<feature type="compositionally biased region" description="Low complexity" evidence="1">
    <location>
        <begin position="29"/>
        <end position="45"/>
    </location>
</feature>
<feature type="compositionally biased region" description="Low complexity" evidence="1">
    <location>
        <begin position="79"/>
        <end position="88"/>
    </location>
</feature>
<feature type="region of interest" description="Disordered" evidence="1">
    <location>
        <begin position="29"/>
        <end position="55"/>
    </location>
</feature>
<evidence type="ECO:0000256" key="1">
    <source>
        <dbReference type="SAM" id="MobiDB-lite"/>
    </source>
</evidence>
<organism evidence="2 3">
    <name type="scientific">Brachionus calyciflorus</name>
    <dbReference type="NCBI Taxonomy" id="104777"/>
    <lineage>
        <taxon>Eukaryota</taxon>
        <taxon>Metazoa</taxon>
        <taxon>Spiralia</taxon>
        <taxon>Gnathifera</taxon>
        <taxon>Rotifera</taxon>
        <taxon>Eurotatoria</taxon>
        <taxon>Monogononta</taxon>
        <taxon>Pseudotrocha</taxon>
        <taxon>Ploima</taxon>
        <taxon>Brachionidae</taxon>
        <taxon>Brachionus</taxon>
    </lineage>
</organism>
<evidence type="ECO:0000313" key="2">
    <source>
        <dbReference type="EMBL" id="CAF1153096.1"/>
    </source>
</evidence>
<name>A0A814SUP4_9BILA</name>
<feature type="region of interest" description="Disordered" evidence="1">
    <location>
        <begin position="79"/>
        <end position="102"/>
    </location>
</feature>